<sequence>MNQRIEQLINRLSFFGYCSFEIKRIIKEAVGIECVNDLSITQRVAVINHLEKYEQLGLSYLQTYSK</sequence>
<dbReference type="AlphaFoldDB" id="A0A212LUC5"/>
<evidence type="ECO:0000313" key="1">
    <source>
        <dbReference type="EMBL" id="SCM81106.1"/>
    </source>
</evidence>
<gene>
    <name evidence="1" type="ORF">KL86SPO_31285</name>
</gene>
<accession>A0A212LUC5</accession>
<name>A0A212LUC5_9FIRM</name>
<protein>
    <submittedName>
        <fullName evidence="1">Uncharacterized protein</fullName>
    </submittedName>
</protein>
<dbReference type="EMBL" id="FMJE01000003">
    <property type="protein sequence ID" value="SCM81106.1"/>
    <property type="molecule type" value="Genomic_DNA"/>
</dbReference>
<proteinExistence type="predicted"/>
<dbReference type="RefSeq" id="WP_075753955.1">
    <property type="nucleotide sequence ID" value="NZ_LT608335.1"/>
</dbReference>
<reference evidence="1" key="1">
    <citation type="submission" date="2016-08" db="EMBL/GenBank/DDBJ databases">
        <authorList>
            <person name="Seilhamer J.J."/>
        </authorList>
    </citation>
    <scope>NUCLEOTIDE SEQUENCE</scope>
    <source>
        <strain evidence="1">86</strain>
    </source>
</reference>
<organism evidence="1">
    <name type="scientific">uncultured Sporomusa sp</name>
    <dbReference type="NCBI Taxonomy" id="307249"/>
    <lineage>
        <taxon>Bacteria</taxon>
        <taxon>Bacillati</taxon>
        <taxon>Bacillota</taxon>
        <taxon>Negativicutes</taxon>
        <taxon>Selenomonadales</taxon>
        <taxon>Sporomusaceae</taxon>
        <taxon>Sporomusa</taxon>
        <taxon>environmental samples</taxon>
    </lineage>
</organism>